<evidence type="ECO:0000313" key="14">
    <source>
        <dbReference type="Proteomes" id="UP000642829"/>
    </source>
</evidence>
<dbReference type="EC" id="1.5.1.54" evidence="12"/>
<dbReference type="GO" id="GO:0106312">
    <property type="term" value="F:methylenetetrahydrofolate reductase (NADH) activity"/>
    <property type="evidence" value="ECO:0007669"/>
    <property type="project" value="UniProtKB-EC"/>
</dbReference>
<evidence type="ECO:0000256" key="10">
    <source>
        <dbReference type="ARBA" id="ARBA00034478"/>
    </source>
</evidence>
<dbReference type="SUPFAM" id="SSF51730">
    <property type="entry name" value="FAD-linked oxidoreductase"/>
    <property type="match status" value="1"/>
</dbReference>
<keyword evidence="5 12" id="KW-0285">Flavoprotein</keyword>
<keyword evidence="6 12" id="KW-0274">FAD</keyword>
<gene>
    <name evidence="13" type="ORF">GCM10007047_04940</name>
</gene>
<dbReference type="GO" id="GO:0035999">
    <property type="term" value="P:tetrahydrofolate interconversion"/>
    <property type="evidence" value="ECO:0007669"/>
    <property type="project" value="UniProtKB-UniPathway"/>
</dbReference>
<keyword evidence="7 12" id="KW-0560">Oxidoreductase</keyword>
<dbReference type="PANTHER" id="PTHR45754">
    <property type="entry name" value="METHYLENETETRAHYDROFOLATE REDUCTASE"/>
    <property type="match status" value="1"/>
</dbReference>
<name>A0A8J3GBQ8_9BACT</name>
<evidence type="ECO:0000256" key="6">
    <source>
        <dbReference type="ARBA" id="ARBA00022827"/>
    </source>
</evidence>
<dbReference type="Gene3D" id="3.20.20.220">
    <property type="match status" value="1"/>
</dbReference>
<evidence type="ECO:0000256" key="1">
    <source>
        <dbReference type="ARBA" id="ARBA00001974"/>
    </source>
</evidence>
<dbReference type="GO" id="GO:0071949">
    <property type="term" value="F:FAD binding"/>
    <property type="evidence" value="ECO:0007669"/>
    <property type="project" value="TreeGrafter"/>
</dbReference>
<organism evidence="13 14">
    <name type="scientific">Cerasicoccus arenae</name>
    <dbReference type="NCBI Taxonomy" id="424488"/>
    <lineage>
        <taxon>Bacteria</taxon>
        <taxon>Pseudomonadati</taxon>
        <taxon>Verrucomicrobiota</taxon>
        <taxon>Opitutia</taxon>
        <taxon>Puniceicoccales</taxon>
        <taxon>Cerasicoccaceae</taxon>
        <taxon>Cerasicoccus</taxon>
    </lineage>
</organism>
<evidence type="ECO:0000313" key="13">
    <source>
        <dbReference type="EMBL" id="GHB92720.1"/>
    </source>
</evidence>
<dbReference type="EMBL" id="BMXG01000002">
    <property type="protein sequence ID" value="GHB92720.1"/>
    <property type="molecule type" value="Genomic_DNA"/>
</dbReference>
<dbReference type="GO" id="GO:0009086">
    <property type="term" value="P:methionine biosynthetic process"/>
    <property type="evidence" value="ECO:0007669"/>
    <property type="project" value="UniProtKB-KW"/>
</dbReference>
<dbReference type="NCBIfam" id="TIGR00676">
    <property type="entry name" value="fadh2"/>
    <property type="match status" value="1"/>
</dbReference>
<protein>
    <recommendedName>
        <fullName evidence="12">Methylenetetrahydrofolate reductase</fullName>
        <ecNumber evidence="12">1.5.1.54</ecNumber>
    </recommendedName>
</protein>
<evidence type="ECO:0000256" key="9">
    <source>
        <dbReference type="ARBA" id="ARBA00023167"/>
    </source>
</evidence>
<dbReference type="InterPro" id="IPR004620">
    <property type="entry name" value="MTHF_reductase_bac"/>
</dbReference>
<dbReference type="UniPathway" id="UPA00193"/>
<comment type="caution">
    <text evidence="13">The sequence shown here is derived from an EMBL/GenBank/DDBJ whole genome shotgun (WGS) entry which is preliminary data.</text>
</comment>
<reference evidence="13" key="1">
    <citation type="journal article" date="2014" name="Int. J. Syst. Evol. Microbiol.">
        <title>Complete genome sequence of Corynebacterium casei LMG S-19264T (=DSM 44701T), isolated from a smear-ripened cheese.</title>
        <authorList>
            <consortium name="US DOE Joint Genome Institute (JGI-PGF)"/>
            <person name="Walter F."/>
            <person name="Albersmeier A."/>
            <person name="Kalinowski J."/>
            <person name="Ruckert C."/>
        </authorList>
    </citation>
    <scope>NUCLEOTIDE SEQUENCE</scope>
    <source>
        <strain evidence="13">KCTC 12870</strain>
    </source>
</reference>
<comment type="similarity">
    <text evidence="3 12">Belongs to the methylenetetrahydrofolate reductase family.</text>
</comment>
<keyword evidence="9" id="KW-0486">Methionine biosynthesis</keyword>
<proteinExistence type="inferred from homology"/>
<evidence type="ECO:0000256" key="4">
    <source>
        <dbReference type="ARBA" id="ARBA00022605"/>
    </source>
</evidence>
<comment type="cofactor">
    <cofactor evidence="1 12">
        <name>FAD</name>
        <dbReference type="ChEBI" id="CHEBI:57692"/>
    </cofactor>
</comment>
<dbReference type="Pfam" id="PF02219">
    <property type="entry name" value="MTHFR"/>
    <property type="match status" value="1"/>
</dbReference>
<dbReference type="AlphaFoldDB" id="A0A8J3GBQ8"/>
<evidence type="ECO:0000256" key="11">
    <source>
        <dbReference type="ARBA" id="ARBA00048628"/>
    </source>
</evidence>
<evidence type="ECO:0000256" key="3">
    <source>
        <dbReference type="ARBA" id="ARBA00006743"/>
    </source>
</evidence>
<reference evidence="13" key="2">
    <citation type="submission" date="2020-09" db="EMBL/GenBank/DDBJ databases">
        <authorList>
            <person name="Sun Q."/>
            <person name="Kim S."/>
        </authorList>
    </citation>
    <scope>NUCLEOTIDE SEQUENCE</scope>
    <source>
        <strain evidence="13">KCTC 12870</strain>
    </source>
</reference>
<evidence type="ECO:0000256" key="12">
    <source>
        <dbReference type="RuleBase" id="RU003862"/>
    </source>
</evidence>
<dbReference type="GO" id="GO:0005829">
    <property type="term" value="C:cytosol"/>
    <property type="evidence" value="ECO:0007669"/>
    <property type="project" value="InterPro"/>
</dbReference>
<dbReference type="Proteomes" id="UP000642829">
    <property type="component" value="Unassembled WGS sequence"/>
</dbReference>
<accession>A0A8J3GBQ8</accession>
<keyword evidence="14" id="KW-1185">Reference proteome</keyword>
<comment type="pathway">
    <text evidence="2 12">One-carbon metabolism; tetrahydrofolate interconversion.</text>
</comment>
<evidence type="ECO:0000256" key="5">
    <source>
        <dbReference type="ARBA" id="ARBA00022630"/>
    </source>
</evidence>
<evidence type="ECO:0000256" key="2">
    <source>
        <dbReference type="ARBA" id="ARBA00004777"/>
    </source>
</evidence>
<sequence length="295" mass="32893">MRMSRDILSKFADGHKVFSVEFFPPKTEEGARQILRTAHALKAHEPDFVSITYGAGGSSRERTIEYGELLRDLFGFEVMPHLTCVGHSRDELTSILERFQESDFHNIMTLRGDPPKGQTSFEPHPDGLRYASDLVAFIKERFPNFCLGVGGYPEKHPEAMDMDTDLANLQTKVNAGADFITTQLFFNNADYFTFVERCRGLGIEVPILPGVMPAMSFDQVNRFCGFCGARVPRELAAKLECVKDDPEASEAVGVEWALQQIRGLLDRGAPGVHLYIMNRSGAAIALMEKLRAAKV</sequence>
<keyword evidence="4" id="KW-0028">Amino-acid biosynthesis</keyword>
<dbReference type="InterPro" id="IPR029041">
    <property type="entry name" value="FAD-linked_oxidoreductase-like"/>
</dbReference>
<comment type="catalytic activity">
    <reaction evidence="11">
        <text>(6S)-5-methyl-5,6,7,8-tetrahydrofolate + NAD(+) = (6R)-5,10-methylene-5,6,7,8-tetrahydrofolate + NADH + H(+)</text>
        <dbReference type="Rhea" id="RHEA:19821"/>
        <dbReference type="ChEBI" id="CHEBI:15378"/>
        <dbReference type="ChEBI" id="CHEBI:15636"/>
        <dbReference type="ChEBI" id="CHEBI:18608"/>
        <dbReference type="ChEBI" id="CHEBI:57540"/>
        <dbReference type="ChEBI" id="CHEBI:57945"/>
        <dbReference type="EC" id="1.5.1.54"/>
    </reaction>
    <physiologicalReaction direction="right-to-left" evidence="11">
        <dbReference type="Rhea" id="RHEA:19823"/>
    </physiologicalReaction>
</comment>
<keyword evidence="8" id="KW-0520">NAD</keyword>
<comment type="pathway">
    <text evidence="10">Amino-acid biosynthesis; L-methionine biosynthesis via de novo pathway.</text>
</comment>
<dbReference type="CDD" id="cd00537">
    <property type="entry name" value="MTHFR"/>
    <property type="match status" value="1"/>
</dbReference>
<evidence type="ECO:0000256" key="7">
    <source>
        <dbReference type="ARBA" id="ARBA00023002"/>
    </source>
</evidence>
<evidence type="ECO:0000256" key="8">
    <source>
        <dbReference type="ARBA" id="ARBA00023027"/>
    </source>
</evidence>
<dbReference type="PANTHER" id="PTHR45754:SF3">
    <property type="entry name" value="METHYLENETETRAHYDROFOLATE REDUCTASE (NADPH)"/>
    <property type="match status" value="1"/>
</dbReference>
<dbReference type="InterPro" id="IPR003171">
    <property type="entry name" value="Mehydrof_redctse-like"/>
</dbReference>